<reference evidence="2 4" key="2">
    <citation type="journal article" date="2014" name="BMC Genomics">
        <title>An improved genome release (version Mt4.0) for the model legume Medicago truncatula.</title>
        <authorList>
            <person name="Tang H."/>
            <person name="Krishnakumar V."/>
            <person name="Bidwell S."/>
            <person name="Rosen B."/>
            <person name="Chan A."/>
            <person name="Zhou S."/>
            <person name="Gentzbittel L."/>
            <person name="Childs K.L."/>
            <person name="Yandell M."/>
            <person name="Gundlach H."/>
            <person name="Mayer K.F."/>
            <person name="Schwartz D.C."/>
            <person name="Town C.D."/>
        </authorList>
    </citation>
    <scope>GENOME REANNOTATION</scope>
    <source>
        <strain evidence="2">A17</strain>
        <strain evidence="3 4">cv. Jemalong A17</strain>
    </source>
</reference>
<keyword evidence="2" id="KW-0812">Transmembrane</keyword>
<keyword evidence="4" id="KW-1185">Reference proteome</keyword>
<feature type="signal peptide" evidence="1">
    <location>
        <begin position="1"/>
        <end position="29"/>
    </location>
</feature>
<keyword evidence="2" id="KW-0472">Membrane</keyword>
<dbReference type="EMBL" id="CM001222">
    <property type="protein sequence ID" value="KEH25802.1"/>
    <property type="molecule type" value="Genomic_DNA"/>
</dbReference>
<feature type="chain" id="PRO_5014499373" evidence="1">
    <location>
        <begin position="30"/>
        <end position="78"/>
    </location>
</feature>
<keyword evidence="1" id="KW-0732">Signal</keyword>
<protein>
    <submittedName>
        <fullName evidence="2">Transmembrane protein, putative</fullName>
    </submittedName>
</protein>
<accession>A0A072U7Z7</accession>
<evidence type="ECO:0000313" key="2">
    <source>
        <dbReference type="EMBL" id="KEH25802.1"/>
    </source>
</evidence>
<name>A0A072U7Z7_MEDTR</name>
<evidence type="ECO:0000313" key="4">
    <source>
        <dbReference type="Proteomes" id="UP000002051"/>
    </source>
</evidence>
<dbReference type="AlphaFoldDB" id="A0A072U7Z7"/>
<evidence type="ECO:0000313" key="3">
    <source>
        <dbReference type="EnsemblPlants" id="KEH25802"/>
    </source>
</evidence>
<dbReference type="Proteomes" id="UP000002051">
    <property type="component" value="Chromosome 6"/>
</dbReference>
<dbReference type="EnsemblPlants" id="KEH25802">
    <property type="protein sequence ID" value="KEH25802"/>
    <property type="gene ID" value="MTR_6g034545"/>
</dbReference>
<sequence>MAMNKMKKSITLMMMMVMIMIVVTQVCDATQSIDISTKEYCRRCETNCCVGFHNYACVKQCMELECRCCVTGSPACAK</sequence>
<evidence type="ECO:0000256" key="1">
    <source>
        <dbReference type="SAM" id="SignalP"/>
    </source>
</evidence>
<gene>
    <name evidence="2" type="ordered locus">MTR_6g034545</name>
</gene>
<organism evidence="2 4">
    <name type="scientific">Medicago truncatula</name>
    <name type="common">Barrel medic</name>
    <name type="synonym">Medicago tribuloides</name>
    <dbReference type="NCBI Taxonomy" id="3880"/>
    <lineage>
        <taxon>Eukaryota</taxon>
        <taxon>Viridiplantae</taxon>
        <taxon>Streptophyta</taxon>
        <taxon>Embryophyta</taxon>
        <taxon>Tracheophyta</taxon>
        <taxon>Spermatophyta</taxon>
        <taxon>Magnoliopsida</taxon>
        <taxon>eudicotyledons</taxon>
        <taxon>Gunneridae</taxon>
        <taxon>Pentapetalae</taxon>
        <taxon>rosids</taxon>
        <taxon>fabids</taxon>
        <taxon>Fabales</taxon>
        <taxon>Fabaceae</taxon>
        <taxon>Papilionoideae</taxon>
        <taxon>50 kb inversion clade</taxon>
        <taxon>NPAAA clade</taxon>
        <taxon>Hologalegina</taxon>
        <taxon>IRL clade</taxon>
        <taxon>Trifolieae</taxon>
        <taxon>Medicago</taxon>
    </lineage>
</organism>
<dbReference type="HOGENOM" id="CLU_2625741_0_0_1"/>
<reference evidence="3" key="3">
    <citation type="submission" date="2015-04" db="UniProtKB">
        <authorList>
            <consortium name="EnsemblPlants"/>
        </authorList>
    </citation>
    <scope>IDENTIFICATION</scope>
    <source>
        <strain evidence="3">cv. Jemalong A17</strain>
    </source>
</reference>
<proteinExistence type="predicted"/>
<reference evidence="2 4" key="1">
    <citation type="journal article" date="2011" name="Nature">
        <title>The Medicago genome provides insight into the evolution of rhizobial symbioses.</title>
        <authorList>
            <person name="Young N.D."/>
            <person name="Debelle F."/>
            <person name="Oldroyd G.E."/>
            <person name="Geurts R."/>
            <person name="Cannon S.B."/>
            <person name="Udvardi M.K."/>
            <person name="Benedito V.A."/>
            <person name="Mayer K.F."/>
            <person name="Gouzy J."/>
            <person name="Schoof H."/>
            <person name="Van de Peer Y."/>
            <person name="Proost S."/>
            <person name="Cook D.R."/>
            <person name="Meyers B.C."/>
            <person name="Spannagl M."/>
            <person name="Cheung F."/>
            <person name="De Mita S."/>
            <person name="Krishnakumar V."/>
            <person name="Gundlach H."/>
            <person name="Zhou S."/>
            <person name="Mudge J."/>
            <person name="Bharti A.K."/>
            <person name="Murray J.D."/>
            <person name="Naoumkina M.A."/>
            <person name="Rosen B."/>
            <person name="Silverstein K.A."/>
            <person name="Tang H."/>
            <person name="Rombauts S."/>
            <person name="Zhao P.X."/>
            <person name="Zhou P."/>
            <person name="Barbe V."/>
            <person name="Bardou P."/>
            <person name="Bechner M."/>
            <person name="Bellec A."/>
            <person name="Berger A."/>
            <person name="Berges H."/>
            <person name="Bidwell S."/>
            <person name="Bisseling T."/>
            <person name="Choisne N."/>
            <person name="Couloux A."/>
            <person name="Denny R."/>
            <person name="Deshpande S."/>
            <person name="Dai X."/>
            <person name="Doyle J.J."/>
            <person name="Dudez A.M."/>
            <person name="Farmer A.D."/>
            <person name="Fouteau S."/>
            <person name="Franken C."/>
            <person name="Gibelin C."/>
            <person name="Gish J."/>
            <person name="Goldstein S."/>
            <person name="Gonzalez A.J."/>
            <person name="Green P.J."/>
            <person name="Hallab A."/>
            <person name="Hartog M."/>
            <person name="Hua A."/>
            <person name="Humphray S.J."/>
            <person name="Jeong D.H."/>
            <person name="Jing Y."/>
            <person name="Jocker A."/>
            <person name="Kenton S.M."/>
            <person name="Kim D.J."/>
            <person name="Klee K."/>
            <person name="Lai H."/>
            <person name="Lang C."/>
            <person name="Lin S."/>
            <person name="Macmil S.L."/>
            <person name="Magdelenat G."/>
            <person name="Matthews L."/>
            <person name="McCorrison J."/>
            <person name="Monaghan E.L."/>
            <person name="Mun J.H."/>
            <person name="Najar F.Z."/>
            <person name="Nicholson C."/>
            <person name="Noirot C."/>
            <person name="O'Bleness M."/>
            <person name="Paule C.R."/>
            <person name="Poulain J."/>
            <person name="Prion F."/>
            <person name="Qin B."/>
            <person name="Qu C."/>
            <person name="Retzel E.F."/>
            <person name="Riddle C."/>
            <person name="Sallet E."/>
            <person name="Samain S."/>
            <person name="Samson N."/>
            <person name="Sanders I."/>
            <person name="Saurat O."/>
            <person name="Scarpelli C."/>
            <person name="Schiex T."/>
            <person name="Segurens B."/>
            <person name="Severin A.J."/>
            <person name="Sherrier D.J."/>
            <person name="Shi R."/>
            <person name="Sims S."/>
            <person name="Singer S.R."/>
            <person name="Sinharoy S."/>
            <person name="Sterck L."/>
            <person name="Viollet A."/>
            <person name="Wang B.B."/>
            <person name="Wang K."/>
            <person name="Wang M."/>
            <person name="Wang X."/>
            <person name="Warfsmann J."/>
            <person name="Weissenbach J."/>
            <person name="White D.D."/>
            <person name="White J.D."/>
            <person name="Wiley G.B."/>
            <person name="Wincker P."/>
            <person name="Xing Y."/>
            <person name="Yang L."/>
            <person name="Yao Z."/>
            <person name="Ying F."/>
            <person name="Zhai J."/>
            <person name="Zhou L."/>
            <person name="Zuber A."/>
            <person name="Denarie J."/>
            <person name="Dixon R.A."/>
            <person name="May G.D."/>
            <person name="Schwartz D.C."/>
            <person name="Rogers J."/>
            <person name="Quetier F."/>
            <person name="Town C.D."/>
            <person name="Roe B.A."/>
        </authorList>
    </citation>
    <scope>NUCLEOTIDE SEQUENCE [LARGE SCALE GENOMIC DNA]</scope>
    <source>
        <strain evidence="2">A17</strain>
        <strain evidence="3 4">cv. Jemalong A17</strain>
    </source>
</reference>